<reference evidence="2 3" key="1">
    <citation type="submission" date="2024-08" db="EMBL/GenBank/DDBJ databases">
        <title>Insights into the chromosomal genome structure of Flemingia macrophylla.</title>
        <authorList>
            <person name="Ding Y."/>
            <person name="Zhao Y."/>
            <person name="Bi W."/>
            <person name="Wu M."/>
            <person name="Zhao G."/>
            <person name="Gong Y."/>
            <person name="Li W."/>
            <person name="Zhang P."/>
        </authorList>
    </citation>
    <scope>NUCLEOTIDE SEQUENCE [LARGE SCALE GENOMIC DNA]</scope>
    <source>
        <strain evidence="2">DYQJB</strain>
        <tissue evidence="2">Leaf</tissue>
    </source>
</reference>
<dbReference type="InterPro" id="IPR001611">
    <property type="entry name" value="Leu-rich_rpt"/>
</dbReference>
<proteinExistence type="predicted"/>
<feature type="compositionally biased region" description="Low complexity" evidence="1">
    <location>
        <begin position="133"/>
        <end position="147"/>
    </location>
</feature>
<dbReference type="Proteomes" id="UP001603857">
    <property type="component" value="Unassembled WGS sequence"/>
</dbReference>
<dbReference type="EMBL" id="JBGMDY010000004">
    <property type="protein sequence ID" value="KAL2336759.1"/>
    <property type="molecule type" value="Genomic_DNA"/>
</dbReference>
<evidence type="ECO:0000313" key="3">
    <source>
        <dbReference type="Proteomes" id="UP001603857"/>
    </source>
</evidence>
<keyword evidence="3" id="KW-1185">Reference proteome</keyword>
<sequence>MMVEHGIGNRIEAKCVHSEESSSAVVPRKRAHSEVAPIIVPQERAHSEYLKTLPYSVGLLLSLVKLGVNYNKITSLPDSIGCLKKLQKLSLKANPLALPPLDVVEQGLYAMKEYLAPVVVDVPKEAPTDSDNDSSLASGSDAGSQRT</sequence>
<accession>A0ABD1MLS8</accession>
<evidence type="ECO:0000256" key="1">
    <source>
        <dbReference type="SAM" id="MobiDB-lite"/>
    </source>
</evidence>
<protein>
    <submittedName>
        <fullName evidence="2">Uncharacterized protein</fullName>
    </submittedName>
</protein>
<dbReference type="InterPro" id="IPR032675">
    <property type="entry name" value="LRR_dom_sf"/>
</dbReference>
<dbReference type="PROSITE" id="PS51450">
    <property type="entry name" value="LRR"/>
    <property type="match status" value="1"/>
</dbReference>
<dbReference type="Gene3D" id="3.80.10.10">
    <property type="entry name" value="Ribonuclease Inhibitor"/>
    <property type="match status" value="1"/>
</dbReference>
<feature type="region of interest" description="Disordered" evidence="1">
    <location>
        <begin position="124"/>
        <end position="147"/>
    </location>
</feature>
<gene>
    <name evidence="2" type="ORF">Fmac_011205</name>
</gene>
<comment type="caution">
    <text evidence="2">The sequence shown here is derived from an EMBL/GenBank/DDBJ whole genome shotgun (WGS) entry which is preliminary data.</text>
</comment>
<dbReference type="AlphaFoldDB" id="A0ABD1MLS8"/>
<organism evidence="2 3">
    <name type="scientific">Flemingia macrophylla</name>
    <dbReference type="NCBI Taxonomy" id="520843"/>
    <lineage>
        <taxon>Eukaryota</taxon>
        <taxon>Viridiplantae</taxon>
        <taxon>Streptophyta</taxon>
        <taxon>Embryophyta</taxon>
        <taxon>Tracheophyta</taxon>
        <taxon>Spermatophyta</taxon>
        <taxon>Magnoliopsida</taxon>
        <taxon>eudicotyledons</taxon>
        <taxon>Gunneridae</taxon>
        <taxon>Pentapetalae</taxon>
        <taxon>rosids</taxon>
        <taxon>fabids</taxon>
        <taxon>Fabales</taxon>
        <taxon>Fabaceae</taxon>
        <taxon>Papilionoideae</taxon>
        <taxon>50 kb inversion clade</taxon>
        <taxon>NPAAA clade</taxon>
        <taxon>indigoferoid/millettioid clade</taxon>
        <taxon>Phaseoleae</taxon>
        <taxon>Flemingia</taxon>
    </lineage>
</organism>
<name>A0ABD1MLS8_9FABA</name>
<evidence type="ECO:0000313" key="2">
    <source>
        <dbReference type="EMBL" id="KAL2336759.1"/>
    </source>
</evidence>
<dbReference type="SUPFAM" id="SSF52075">
    <property type="entry name" value="Outer arm dynein light chain 1"/>
    <property type="match status" value="1"/>
</dbReference>